<protein>
    <submittedName>
        <fullName evidence="4">Uncharacterized protein</fullName>
    </submittedName>
</protein>
<dbReference type="EMBL" id="LR796302">
    <property type="protein sequence ID" value="CAB4135568.1"/>
    <property type="molecule type" value="Genomic_DNA"/>
</dbReference>
<name>A0A6J5QUK3_9CAUD</name>
<evidence type="ECO:0000313" key="3">
    <source>
        <dbReference type="EMBL" id="CAB4169842.1"/>
    </source>
</evidence>
<dbReference type="EMBL" id="LR797261">
    <property type="protein sequence ID" value="CAB4197954.1"/>
    <property type="molecule type" value="Genomic_DNA"/>
</dbReference>
<evidence type="ECO:0000313" key="4">
    <source>
        <dbReference type="EMBL" id="CAB4183254.1"/>
    </source>
</evidence>
<evidence type="ECO:0000313" key="5">
    <source>
        <dbReference type="EMBL" id="CAB4197954.1"/>
    </source>
</evidence>
<gene>
    <name evidence="4" type="ORF">UFOVP1078_50</name>
    <name evidence="5" type="ORF">UFOVP1317_40</name>
    <name evidence="6" type="ORF">UFOVP1429_35</name>
    <name evidence="1" type="ORF">UFOVP289_61</name>
    <name evidence="2" type="ORF">UFOVP547_49</name>
    <name evidence="3" type="ORF">UFOVP900_20</name>
</gene>
<reference evidence="4" key="1">
    <citation type="submission" date="2020-05" db="EMBL/GenBank/DDBJ databases">
        <authorList>
            <person name="Chiriac C."/>
            <person name="Salcher M."/>
            <person name="Ghai R."/>
            <person name="Kavagutti S V."/>
        </authorList>
    </citation>
    <scope>NUCLEOTIDE SEQUENCE</scope>
</reference>
<dbReference type="EMBL" id="LR797044">
    <property type="protein sequence ID" value="CAB4183254.1"/>
    <property type="molecule type" value="Genomic_DNA"/>
</dbReference>
<dbReference type="EMBL" id="LR796855">
    <property type="protein sequence ID" value="CAB4169842.1"/>
    <property type="molecule type" value="Genomic_DNA"/>
</dbReference>
<evidence type="ECO:0000313" key="1">
    <source>
        <dbReference type="EMBL" id="CAB4135568.1"/>
    </source>
</evidence>
<proteinExistence type="predicted"/>
<dbReference type="EMBL" id="LR797373">
    <property type="protein sequence ID" value="CAB4210666.1"/>
    <property type="molecule type" value="Genomic_DNA"/>
</dbReference>
<sequence length="43" mass="5008">MKNITVAIFILALFNTAFITYHIYKTQFDLGCMTDTECEQQDD</sequence>
<evidence type="ECO:0000313" key="6">
    <source>
        <dbReference type="EMBL" id="CAB4210666.1"/>
    </source>
</evidence>
<accession>A0A6J5QUK3</accession>
<organism evidence="4">
    <name type="scientific">uncultured Caudovirales phage</name>
    <dbReference type="NCBI Taxonomy" id="2100421"/>
    <lineage>
        <taxon>Viruses</taxon>
        <taxon>Duplodnaviria</taxon>
        <taxon>Heunggongvirae</taxon>
        <taxon>Uroviricota</taxon>
        <taxon>Caudoviricetes</taxon>
        <taxon>Peduoviridae</taxon>
        <taxon>Maltschvirus</taxon>
        <taxon>Maltschvirus maltsch</taxon>
    </lineage>
</organism>
<dbReference type="EMBL" id="LR796533">
    <property type="protein sequence ID" value="CAB4150098.1"/>
    <property type="molecule type" value="Genomic_DNA"/>
</dbReference>
<evidence type="ECO:0000313" key="2">
    <source>
        <dbReference type="EMBL" id="CAB4150098.1"/>
    </source>
</evidence>